<dbReference type="KEGG" id="cci:CC1G_12412"/>
<sequence length="88" mass="9518">MPCNFNGTHYSNDSSAGTLTKRRLLCAQSEGIRSAIPNYKVNFLGPLLPGDSVTEKSFTDVKNAFQGIQMQMAWQGMVQSGASLAKGF</sequence>
<proteinExistence type="predicted"/>
<dbReference type="RefSeq" id="XP_001836371.1">
    <property type="nucleotide sequence ID" value="XM_001836319.1"/>
</dbReference>
<comment type="caution">
    <text evidence="1">The sequence shown here is derived from an EMBL/GenBank/DDBJ whole genome shotgun (WGS) entry which is preliminary data.</text>
</comment>
<organism evidence="1 2">
    <name type="scientific">Coprinopsis cinerea (strain Okayama-7 / 130 / ATCC MYA-4618 / FGSC 9003)</name>
    <name type="common">Inky cap fungus</name>
    <name type="synonym">Hormographiella aspergillata</name>
    <dbReference type="NCBI Taxonomy" id="240176"/>
    <lineage>
        <taxon>Eukaryota</taxon>
        <taxon>Fungi</taxon>
        <taxon>Dikarya</taxon>
        <taxon>Basidiomycota</taxon>
        <taxon>Agaricomycotina</taxon>
        <taxon>Agaricomycetes</taxon>
        <taxon>Agaricomycetidae</taxon>
        <taxon>Agaricales</taxon>
        <taxon>Agaricineae</taxon>
        <taxon>Psathyrellaceae</taxon>
        <taxon>Coprinopsis</taxon>
    </lineage>
</organism>
<reference evidence="1 2" key="1">
    <citation type="journal article" date="2010" name="Proc. Natl. Acad. Sci. U.S.A.">
        <title>Insights into evolution of multicellular fungi from the assembled chromosomes of the mushroom Coprinopsis cinerea (Coprinus cinereus).</title>
        <authorList>
            <person name="Stajich J.E."/>
            <person name="Wilke S.K."/>
            <person name="Ahren D."/>
            <person name="Au C.H."/>
            <person name="Birren B.W."/>
            <person name="Borodovsky M."/>
            <person name="Burns C."/>
            <person name="Canback B."/>
            <person name="Casselton L.A."/>
            <person name="Cheng C.K."/>
            <person name="Deng J."/>
            <person name="Dietrich F.S."/>
            <person name="Fargo D.C."/>
            <person name="Farman M.L."/>
            <person name="Gathman A.C."/>
            <person name="Goldberg J."/>
            <person name="Guigo R."/>
            <person name="Hoegger P.J."/>
            <person name="Hooker J.B."/>
            <person name="Huggins A."/>
            <person name="James T.Y."/>
            <person name="Kamada T."/>
            <person name="Kilaru S."/>
            <person name="Kodira C."/>
            <person name="Kues U."/>
            <person name="Kupfer D."/>
            <person name="Kwan H.S."/>
            <person name="Lomsadze A."/>
            <person name="Li W."/>
            <person name="Lilly W.W."/>
            <person name="Ma L.J."/>
            <person name="Mackey A.J."/>
            <person name="Manning G."/>
            <person name="Martin F."/>
            <person name="Muraguchi H."/>
            <person name="Natvig D.O."/>
            <person name="Palmerini H."/>
            <person name="Ramesh M.A."/>
            <person name="Rehmeyer C.J."/>
            <person name="Roe B.A."/>
            <person name="Shenoy N."/>
            <person name="Stanke M."/>
            <person name="Ter-Hovhannisyan V."/>
            <person name="Tunlid A."/>
            <person name="Velagapudi R."/>
            <person name="Vision T.J."/>
            <person name="Zeng Q."/>
            <person name="Zolan M.E."/>
            <person name="Pukkila P.J."/>
        </authorList>
    </citation>
    <scope>NUCLEOTIDE SEQUENCE [LARGE SCALE GENOMIC DNA]</scope>
    <source>
        <strain evidence="2">Okayama-7 / 130 / ATCC MYA-4618 / FGSC 9003</strain>
    </source>
</reference>
<dbReference type="Proteomes" id="UP000001861">
    <property type="component" value="Unassembled WGS sequence"/>
</dbReference>
<evidence type="ECO:0000313" key="2">
    <source>
        <dbReference type="Proteomes" id="UP000001861"/>
    </source>
</evidence>
<dbReference type="VEuPathDB" id="FungiDB:CC1G_12412"/>
<protein>
    <submittedName>
        <fullName evidence="1">Uncharacterized protein</fullName>
    </submittedName>
</protein>
<dbReference type="EMBL" id="AACS02000004">
    <property type="protein sequence ID" value="EAU85439.1"/>
    <property type="molecule type" value="Genomic_DNA"/>
</dbReference>
<gene>
    <name evidence="1" type="ORF">CC1G_12412</name>
</gene>
<dbReference type="GeneID" id="6012912"/>
<dbReference type="InParanoid" id="A8NU39"/>
<name>A8NU39_COPC7</name>
<evidence type="ECO:0000313" key="1">
    <source>
        <dbReference type="EMBL" id="EAU85439.1"/>
    </source>
</evidence>
<dbReference type="AlphaFoldDB" id="A8NU39"/>
<accession>A8NU39</accession>
<keyword evidence="2" id="KW-1185">Reference proteome</keyword>